<dbReference type="InterPro" id="IPR050486">
    <property type="entry name" value="Mannose-1P_guanyltransferase"/>
</dbReference>
<dbReference type="InterPro" id="IPR005835">
    <property type="entry name" value="NTP_transferase_dom"/>
</dbReference>
<dbReference type="Proteomes" id="UP001152599">
    <property type="component" value="Unassembled WGS sequence"/>
</dbReference>
<dbReference type="Pfam" id="PF00483">
    <property type="entry name" value="NTP_transferase"/>
    <property type="match status" value="1"/>
</dbReference>
<reference evidence="2" key="1">
    <citation type="submission" date="2022-07" db="EMBL/GenBank/DDBJ databases">
        <title>Description and genome-wide analysis of Profundicola chukchiensis gen. nov., sp. nov., marine bacteria isolated from bottom sediments of the Chukchi Sea.</title>
        <authorList>
            <person name="Romanenko L."/>
            <person name="Otstavnykh N."/>
            <person name="Kurilenko V."/>
            <person name="Eremeev V."/>
            <person name="Velansky P."/>
            <person name="Mikhailov V."/>
            <person name="Isaeva M."/>
        </authorList>
    </citation>
    <scope>NUCLEOTIDE SEQUENCE</scope>
    <source>
        <strain evidence="2">KMM 9713</strain>
    </source>
</reference>
<evidence type="ECO:0000313" key="2">
    <source>
        <dbReference type="EMBL" id="MDG4945308.1"/>
    </source>
</evidence>
<name>A0A9X4MUZ9_9FLAO</name>
<gene>
    <name evidence="2" type="ORF">NMK71_02685</name>
</gene>
<evidence type="ECO:0000259" key="1">
    <source>
        <dbReference type="Pfam" id="PF00483"/>
    </source>
</evidence>
<organism evidence="2 3">
    <name type="scientific">Profundicola chukchiensis</name>
    <dbReference type="NCBI Taxonomy" id="2961959"/>
    <lineage>
        <taxon>Bacteria</taxon>
        <taxon>Pseudomonadati</taxon>
        <taxon>Bacteroidota</taxon>
        <taxon>Flavobacteriia</taxon>
        <taxon>Flavobacteriales</taxon>
        <taxon>Weeksellaceae</taxon>
        <taxon>Profundicola</taxon>
    </lineage>
</organism>
<dbReference type="Gene3D" id="2.160.10.10">
    <property type="entry name" value="Hexapeptide repeat proteins"/>
    <property type="match status" value="1"/>
</dbReference>
<dbReference type="CDD" id="cd04181">
    <property type="entry name" value="NTP_transferase"/>
    <property type="match status" value="1"/>
</dbReference>
<keyword evidence="3" id="KW-1185">Reference proteome</keyword>
<feature type="domain" description="Nucleotidyl transferase" evidence="1">
    <location>
        <begin position="4"/>
        <end position="236"/>
    </location>
</feature>
<dbReference type="AlphaFoldDB" id="A0A9X4MUZ9"/>
<dbReference type="PANTHER" id="PTHR22572">
    <property type="entry name" value="SUGAR-1-PHOSPHATE GUANYL TRANSFERASE"/>
    <property type="match status" value="1"/>
</dbReference>
<protein>
    <submittedName>
        <fullName evidence="2">Sugar phosphate nucleotidyltransferase</fullName>
    </submittedName>
</protein>
<dbReference type="InterPro" id="IPR029044">
    <property type="entry name" value="Nucleotide-diphossugar_trans"/>
</dbReference>
<dbReference type="SUPFAM" id="SSF53448">
    <property type="entry name" value="Nucleotide-diphospho-sugar transferases"/>
    <property type="match status" value="1"/>
</dbReference>
<accession>A0A9X4MUZ9</accession>
<proteinExistence type="predicted"/>
<comment type="caution">
    <text evidence="2">The sequence shown here is derived from an EMBL/GenBank/DDBJ whole genome shotgun (WGS) entry which is preliminary data.</text>
</comment>
<evidence type="ECO:0000313" key="3">
    <source>
        <dbReference type="Proteomes" id="UP001152599"/>
    </source>
</evidence>
<dbReference type="Gene3D" id="3.90.550.10">
    <property type="entry name" value="Spore Coat Polysaccharide Biosynthesis Protein SpsA, Chain A"/>
    <property type="match status" value="1"/>
</dbReference>
<dbReference type="RefSeq" id="WP_304419967.1">
    <property type="nucleotide sequence ID" value="NZ_JANCMU010000001.1"/>
</dbReference>
<dbReference type="EMBL" id="JANCMU010000001">
    <property type="protein sequence ID" value="MDG4945308.1"/>
    <property type="molecule type" value="Genomic_DNA"/>
</dbReference>
<sequence>MKIIIPMAGRGSRLRPHTLTVPKPLIPIAGKPIVHRLAEDITRLSDEKIDEIAFITGDFGKDVEDKLIEIAEKLGAKGSVYHQDQPLGTAHAIYQAADSIDGPVIVAFADTLFRADFKLDTNSDGVVWVKSVDDPSAFGVVELDDKGVINRFHEKPKEFISDLAIIGIYYFKDGTRLKNEIEDLLSSDDNKEGGEFQLTTVLETLKTDGLKFTTGKVDEWMDCGNKKVTVETNTKILGFEKESFKEVPASSRVEKSLIIEPCFIGENVIIENSKVGPNVSIGDGTEIRNSNIDNSLIQENTTIDHGNLTNSMIGNYAEYYGVSRNISLGDYSILDFNSK</sequence>